<reference evidence="1" key="1">
    <citation type="submission" date="2019-03" db="EMBL/GenBank/DDBJ databases">
        <title>Lake Tanganyika Metagenome-Assembled Genomes (MAGs).</title>
        <authorList>
            <person name="Tran P."/>
        </authorList>
    </citation>
    <scope>NUCLEOTIDE SEQUENCE</scope>
    <source>
        <strain evidence="1">K_DeepCast_65m_m2_066</strain>
    </source>
</reference>
<sequence>MVGEYWAAVLPVIARLADDAGIDTTTQAYLSQIAAALASTGLGPFQDFLPNGITTLAVPPSGVFNTNGVYRLSDAADTLTLSGETQAVYGLGGDDHLIATNISRNATVLLDGGRGNDMLQGTERADWLDGGAGADHMEGLGGNDTYVVDNVGDTVLEGH</sequence>
<evidence type="ECO:0008006" key="3">
    <source>
        <dbReference type="Google" id="ProtNLM"/>
    </source>
</evidence>
<dbReference type="InterPro" id="IPR001343">
    <property type="entry name" value="Hemolysn_Ca-bd"/>
</dbReference>
<dbReference type="InterPro" id="IPR011049">
    <property type="entry name" value="Serralysin-like_metalloprot_C"/>
</dbReference>
<protein>
    <recommendedName>
        <fullName evidence="3">Calcium-binding protein</fullName>
    </recommendedName>
</protein>
<dbReference type="Pfam" id="PF00353">
    <property type="entry name" value="HemolysinCabind"/>
    <property type="match status" value="1"/>
</dbReference>
<dbReference type="AlphaFoldDB" id="A0A938B3T7"/>
<gene>
    <name evidence="1" type="ORF">FJZ47_09590</name>
</gene>
<evidence type="ECO:0000313" key="1">
    <source>
        <dbReference type="EMBL" id="MBM3224040.1"/>
    </source>
</evidence>
<dbReference type="Gene3D" id="2.150.10.10">
    <property type="entry name" value="Serralysin-like metalloprotease, C-terminal"/>
    <property type="match status" value="1"/>
</dbReference>
<evidence type="ECO:0000313" key="2">
    <source>
        <dbReference type="Proteomes" id="UP000712673"/>
    </source>
</evidence>
<dbReference type="EMBL" id="VGLS01000247">
    <property type="protein sequence ID" value="MBM3224040.1"/>
    <property type="molecule type" value="Genomic_DNA"/>
</dbReference>
<dbReference type="GO" id="GO:0005509">
    <property type="term" value="F:calcium ion binding"/>
    <property type="evidence" value="ECO:0007669"/>
    <property type="project" value="InterPro"/>
</dbReference>
<dbReference type="Proteomes" id="UP000712673">
    <property type="component" value="Unassembled WGS sequence"/>
</dbReference>
<accession>A0A938B3T7</accession>
<name>A0A938B3T7_UNCTE</name>
<dbReference type="PRINTS" id="PR00313">
    <property type="entry name" value="CABNDNGRPT"/>
</dbReference>
<proteinExistence type="predicted"/>
<feature type="non-terminal residue" evidence="1">
    <location>
        <position position="159"/>
    </location>
</feature>
<comment type="caution">
    <text evidence="1">The sequence shown here is derived from an EMBL/GenBank/DDBJ whole genome shotgun (WGS) entry which is preliminary data.</text>
</comment>
<dbReference type="SUPFAM" id="SSF51120">
    <property type="entry name" value="beta-Roll"/>
    <property type="match status" value="1"/>
</dbReference>
<organism evidence="1 2">
    <name type="scientific">Tectimicrobiota bacterium</name>
    <dbReference type="NCBI Taxonomy" id="2528274"/>
    <lineage>
        <taxon>Bacteria</taxon>
        <taxon>Pseudomonadati</taxon>
        <taxon>Nitrospinota/Tectimicrobiota group</taxon>
        <taxon>Candidatus Tectimicrobiota</taxon>
    </lineage>
</organism>